<feature type="transmembrane region" description="Helical" evidence="1">
    <location>
        <begin position="12"/>
        <end position="39"/>
    </location>
</feature>
<sequence length="131" mass="14341">MCDPLMCSNLPLLPVALLFLPLRPLHGLLLLLTCWSSLLYHSTRERRHLSLDRLFAALSAASTVRLWRGASPPLLLFLALDSLLGFCCYARAGRAERGGGRRGEEYGRYHSAWHLAIAAGQGGMLLAAARA</sequence>
<dbReference type="Proteomes" id="UP001165060">
    <property type="component" value="Unassembled WGS sequence"/>
</dbReference>
<keyword evidence="1" id="KW-1133">Transmembrane helix</keyword>
<keyword evidence="1" id="KW-0812">Transmembrane</keyword>
<organism evidence="2 3">
    <name type="scientific">Tetraparma gracilis</name>
    <dbReference type="NCBI Taxonomy" id="2962635"/>
    <lineage>
        <taxon>Eukaryota</taxon>
        <taxon>Sar</taxon>
        <taxon>Stramenopiles</taxon>
        <taxon>Ochrophyta</taxon>
        <taxon>Bolidophyceae</taxon>
        <taxon>Parmales</taxon>
        <taxon>Triparmaceae</taxon>
        <taxon>Tetraparma</taxon>
    </lineage>
</organism>
<gene>
    <name evidence="2" type="ORF">TeGR_g6112</name>
</gene>
<comment type="caution">
    <text evidence="2">The sequence shown here is derived from an EMBL/GenBank/DDBJ whole genome shotgun (WGS) entry which is preliminary data.</text>
</comment>
<evidence type="ECO:0000313" key="3">
    <source>
        <dbReference type="Proteomes" id="UP001165060"/>
    </source>
</evidence>
<accession>A0ABQ6MEG7</accession>
<reference evidence="2 3" key="1">
    <citation type="journal article" date="2023" name="Commun. Biol.">
        <title>Genome analysis of Parmales, the sister group of diatoms, reveals the evolutionary specialization of diatoms from phago-mixotrophs to photoautotrophs.</title>
        <authorList>
            <person name="Ban H."/>
            <person name="Sato S."/>
            <person name="Yoshikawa S."/>
            <person name="Yamada K."/>
            <person name="Nakamura Y."/>
            <person name="Ichinomiya M."/>
            <person name="Sato N."/>
            <person name="Blanc-Mathieu R."/>
            <person name="Endo H."/>
            <person name="Kuwata A."/>
            <person name="Ogata H."/>
        </authorList>
    </citation>
    <scope>NUCLEOTIDE SEQUENCE [LARGE SCALE GENOMIC DNA]</scope>
</reference>
<keyword evidence="3" id="KW-1185">Reference proteome</keyword>
<evidence type="ECO:0000256" key="1">
    <source>
        <dbReference type="SAM" id="Phobius"/>
    </source>
</evidence>
<evidence type="ECO:0000313" key="2">
    <source>
        <dbReference type="EMBL" id="GMI24830.1"/>
    </source>
</evidence>
<protein>
    <recommendedName>
        <fullName evidence="4">Progestin and adipoQ receptor family member 4</fullName>
    </recommendedName>
</protein>
<keyword evidence="1" id="KW-0472">Membrane</keyword>
<proteinExistence type="predicted"/>
<name>A0ABQ6MEG7_9STRA</name>
<evidence type="ECO:0008006" key="4">
    <source>
        <dbReference type="Google" id="ProtNLM"/>
    </source>
</evidence>
<dbReference type="EMBL" id="BRYB01000186">
    <property type="protein sequence ID" value="GMI24830.1"/>
    <property type="molecule type" value="Genomic_DNA"/>
</dbReference>